<sequence>MAADRSERRAPVIVELGIFSGRPDPRWPLDPGAAAEFRALLAGLAREDANPPPAPGLGYRGFTVTDSEAVRQVFNGRITGGDATLADPGRTVERWLLGTLPPEFEPLRPVVSAAIDG</sequence>
<dbReference type="RefSeq" id="WP_184734230.1">
    <property type="nucleotide sequence ID" value="NZ_BMRW01000002.1"/>
</dbReference>
<name>A0A7W7LCL4_STRNE</name>
<evidence type="ECO:0000313" key="1">
    <source>
        <dbReference type="EMBL" id="MBB4887188.1"/>
    </source>
</evidence>
<reference evidence="1 2" key="1">
    <citation type="submission" date="2020-08" db="EMBL/GenBank/DDBJ databases">
        <title>Genomic Encyclopedia of Type Strains, Phase III (KMG-III): the genomes of soil and plant-associated and newly described type strains.</title>
        <authorList>
            <person name="Whitman W."/>
        </authorList>
    </citation>
    <scope>NUCLEOTIDE SEQUENCE [LARGE SCALE GENOMIC DNA]</scope>
    <source>
        <strain evidence="1 2">CECT 3265</strain>
    </source>
</reference>
<accession>A0A7W7LCL4</accession>
<evidence type="ECO:0000313" key="2">
    <source>
        <dbReference type="Proteomes" id="UP000556436"/>
    </source>
</evidence>
<dbReference type="AlphaFoldDB" id="A0A7W7LCL4"/>
<gene>
    <name evidence="1" type="ORF">FHS38_003242</name>
</gene>
<organism evidence="1 2">
    <name type="scientific">Streptomyces netropsis</name>
    <name type="common">Streptoverticillium netropsis</name>
    <dbReference type="NCBI Taxonomy" id="55404"/>
    <lineage>
        <taxon>Bacteria</taxon>
        <taxon>Bacillati</taxon>
        <taxon>Actinomycetota</taxon>
        <taxon>Actinomycetes</taxon>
        <taxon>Kitasatosporales</taxon>
        <taxon>Streptomycetaceae</taxon>
        <taxon>Streptomyces</taxon>
    </lineage>
</organism>
<keyword evidence="2" id="KW-1185">Reference proteome</keyword>
<dbReference type="EMBL" id="JACHJG010000006">
    <property type="protein sequence ID" value="MBB4887188.1"/>
    <property type="molecule type" value="Genomic_DNA"/>
</dbReference>
<proteinExistence type="predicted"/>
<dbReference type="Proteomes" id="UP000556436">
    <property type="component" value="Unassembled WGS sequence"/>
</dbReference>
<comment type="caution">
    <text evidence="1">The sequence shown here is derived from an EMBL/GenBank/DDBJ whole genome shotgun (WGS) entry which is preliminary data.</text>
</comment>
<protein>
    <submittedName>
        <fullName evidence="1">Uncharacterized protein</fullName>
    </submittedName>
</protein>